<reference evidence="5 6" key="1">
    <citation type="submission" date="2014-05" db="EMBL/GenBank/DDBJ databases">
        <title>Draft genome sequence of a rare smut relative, Tilletiaria anomala UBC 951.</title>
        <authorList>
            <consortium name="DOE Joint Genome Institute"/>
            <person name="Toome M."/>
            <person name="Kuo A."/>
            <person name="Henrissat B."/>
            <person name="Lipzen A."/>
            <person name="Tritt A."/>
            <person name="Yoshinaga Y."/>
            <person name="Zane M."/>
            <person name="Barry K."/>
            <person name="Grigoriev I.V."/>
            <person name="Spatafora J.W."/>
            <person name="Aimea M.C."/>
        </authorList>
    </citation>
    <scope>NUCLEOTIDE SEQUENCE [LARGE SCALE GENOMIC DNA]</scope>
    <source>
        <strain evidence="5 6">UBC 951</strain>
    </source>
</reference>
<keyword evidence="3" id="KW-0732">Signal</keyword>
<feature type="region of interest" description="Disordered" evidence="1">
    <location>
        <begin position="404"/>
        <end position="466"/>
    </location>
</feature>
<dbReference type="GeneID" id="25262653"/>
<proteinExistence type="predicted"/>
<evidence type="ECO:0000259" key="4">
    <source>
        <dbReference type="PROSITE" id="PS50213"/>
    </source>
</evidence>
<dbReference type="InParanoid" id="A0A066VLL0"/>
<feature type="compositionally biased region" description="Low complexity" evidence="1">
    <location>
        <begin position="350"/>
        <end position="360"/>
    </location>
</feature>
<dbReference type="AlphaFoldDB" id="A0A066VLL0"/>
<dbReference type="Gene3D" id="2.30.180.10">
    <property type="entry name" value="FAS1 domain"/>
    <property type="match status" value="1"/>
</dbReference>
<dbReference type="PANTHER" id="PTHR10900">
    <property type="entry name" value="PERIOSTIN-RELATED"/>
    <property type="match status" value="1"/>
</dbReference>
<feature type="signal peptide" evidence="3">
    <location>
        <begin position="1"/>
        <end position="26"/>
    </location>
</feature>
<evidence type="ECO:0000256" key="3">
    <source>
        <dbReference type="SAM" id="SignalP"/>
    </source>
</evidence>
<dbReference type="InterPro" id="IPR050904">
    <property type="entry name" value="Adhesion/Biosynth-related"/>
</dbReference>
<dbReference type="SMART" id="SM00554">
    <property type="entry name" value="FAS1"/>
    <property type="match status" value="1"/>
</dbReference>
<dbReference type="HOGENOM" id="CLU_540995_0_0_1"/>
<evidence type="ECO:0000256" key="2">
    <source>
        <dbReference type="SAM" id="Phobius"/>
    </source>
</evidence>
<dbReference type="InterPro" id="IPR036378">
    <property type="entry name" value="FAS1_dom_sf"/>
</dbReference>
<dbReference type="PROSITE" id="PS50213">
    <property type="entry name" value="FAS1"/>
    <property type="match status" value="1"/>
</dbReference>
<feature type="compositionally biased region" description="Low complexity" evidence="1">
    <location>
        <begin position="406"/>
        <end position="455"/>
    </location>
</feature>
<comment type="caution">
    <text evidence="5">The sequence shown here is derived from an EMBL/GenBank/DDBJ whole genome shotgun (WGS) entry which is preliminary data.</text>
</comment>
<gene>
    <name evidence="5" type="ORF">K437DRAFT_228005</name>
</gene>
<dbReference type="Pfam" id="PF02469">
    <property type="entry name" value="Fasciclin"/>
    <property type="match status" value="1"/>
</dbReference>
<feature type="domain" description="FAS1" evidence="4">
    <location>
        <begin position="204"/>
        <end position="339"/>
    </location>
</feature>
<evidence type="ECO:0000313" key="5">
    <source>
        <dbReference type="EMBL" id="KDN39455.1"/>
    </source>
</evidence>
<organism evidence="5 6">
    <name type="scientific">Tilletiaria anomala (strain ATCC 24038 / CBS 436.72 / UBC 951)</name>
    <dbReference type="NCBI Taxonomy" id="1037660"/>
    <lineage>
        <taxon>Eukaryota</taxon>
        <taxon>Fungi</taxon>
        <taxon>Dikarya</taxon>
        <taxon>Basidiomycota</taxon>
        <taxon>Ustilaginomycotina</taxon>
        <taxon>Exobasidiomycetes</taxon>
        <taxon>Georgefischeriales</taxon>
        <taxon>Tilletiariaceae</taxon>
        <taxon>Tilletiaria</taxon>
    </lineage>
</organism>
<dbReference type="PANTHER" id="PTHR10900:SF122">
    <property type="entry name" value="FAS1 DOMAIN-CONTAINING PROTEIN"/>
    <property type="match status" value="1"/>
</dbReference>
<dbReference type="InterPro" id="IPR000782">
    <property type="entry name" value="FAS1_domain"/>
</dbReference>
<keyword evidence="2" id="KW-0472">Membrane</keyword>
<dbReference type="OMA" id="VIQMIDA"/>
<dbReference type="SUPFAM" id="SSF82153">
    <property type="entry name" value="FAS1 domain"/>
    <property type="match status" value="1"/>
</dbReference>
<name>A0A066VLL0_TILAU</name>
<dbReference type="RefSeq" id="XP_013241045.1">
    <property type="nucleotide sequence ID" value="XM_013385591.1"/>
</dbReference>
<dbReference type="Proteomes" id="UP000027361">
    <property type="component" value="Unassembled WGS sequence"/>
</dbReference>
<dbReference type="GO" id="GO:0005615">
    <property type="term" value="C:extracellular space"/>
    <property type="evidence" value="ECO:0007669"/>
    <property type="project" value="TreeGrafter"/>
</dbReference>
<evidence type="ECO:0000313" key="6">
    <source>
        <dbReference type="Proteomes" id="UP000027361"/>
    </source>
</evidence>
<keyword evidence="2" id="KW-0812">Transmembrane</keyword>
<feature type="region of interest" description="Disordered" evidence="1">
    <location>
        <begin position="350"/>
        <end position="384"/>
    </location>
</feature>
<keyword evidence="2" id="KW-1133">Transmembrane helix</keyword>
<protein>
    <submittedName>
        <fullName evidence="5">Fasciclin-domain-containing protein</fullName>
    </submittedName>
</protein>
<sequence>MRASTLSLSLSLVAVALLLQATTTLASPIGVRVQQRSSPSSGQALVYALQNVGLNKLGEALQANMEVADAIVADPGAKLFLAPVDQAMSALPQWVTSNPVILQATLLQHVLSGSIPMPLPSAHKDGVHHSVAYSLLTDTRFANQPGGNGLPVVLSQQSKRGADRMVIVEALDECPFADYSASAAKTSSFYDVQIAPIARAMTVPGNTTFTLDFIRSHSLFLQAAQRYAPELVSKFDQMPGVTVFAPTDEAWRAFAASAGDATDDSDKLKAILGQHVVEHRAIFSTLLDSQGSMTTSSGQPLLFDRAQNTVRVGSNTAARIVQSDIITRNGVIHSINSVLSNTHVDAARAHQASRSARASSNGPIAGLVTGENAGSSQGTAVPIPARGVDGGNAFKNATQAGNGGISRSAGLPGAAAASSNDASSSNGSSSSASSAGTSSSNGDDADSSTTYDGMDTGTGGGTTFNFGPNSKNAARASLASMPPPLLFYAASVFLAAAIGLVCTV</sequence>
<accession>A0A066VLL0</accession>
<dbReference type="OrthoDB" id="286301at2759"/>
<dbReference type="EMBL" id="JMSN01000104">
    <property type="protein sequence ID" value="KDN39455.1"/>
    <property type="molecule type" value="Genomic_DNA"/>
</dbReference>
<keyword evidence="6" id="KW-1185">Reference proteome</keyword>
<feature type="transmembrane region" description="Helical" evidence="2">
    <location>
        <begin position="485"/>
        <end position="503"/>
    </location>
</feature>
<dbReference type="GO" id="GO:0016236">
    <property type="term" value="P:macroautophagy"/>
    <property type="evidence" value="ECO:0007669"/>
    <property type="project" value="TreeGrafter"/>
</dbReference>
<dbReference type="STRING" id="1037660.A0A066VLL0"/>
<dbReference type="GO" id="GO:0000329">
    <property type="term" value="C:fungal-type vacuole membrane"/>
    <property type="evidence" value="ECO:0007669"/>
    <property type="project" value="TreeGrafter"/>
</dbReference>
<feature type="chain" id="PRO_5001628307" evidence="3">
    <location>
        <begin position="27"/>
        <end position="504"/>
    </location>
</feature>
<evidence type="ECO:0000256" key="1">
    <source>
        <dbReference type="SAM" id="MobiDB-lite"/>
    </source>
</evidence>